<sequence>MFSIKNKLDPDLRMAIDKKYYKSYRVLIYCKHLPEVIEKKIKSYKGNLIHFIPFINCICAILSPNAIDRILEFPQVSYITFDSLALLCGKGVLASNGVVFQERYKLTGKNICVGIVDSGVYPHPDLLNPKNKIKGFIDLVNNLKYPYDDNGHGTFMSGIICGTGHLSKGVYKGVAENGSIYSIKAFNSIGKGYVSNILFSIQTLIENSTEYNIKVIYLPFELASINYFVISLFSKMFDIAIKNNVTIVVPSGHNGNSEGSISGIATLENCITVGGVDTTNNSIKPYKYSSSGPFAKLEKPDLSASAVDICSLNSNTKYISEKNGMKLYPQALESPYTHYSGTSCAAAYVSGICALLYENNPELSFKDLISLLKVSCNLKDMSKWIQGAGTIDLNKLLP</sequence>
<evidence type="ECO:0000256" key="4">
    <source>
        <dbReference type="ARBA" id="ARBA00022825"/>
    </source>
</evidence>
<feature type="active site" description="Charge relay system" evidence="5">
    <location>
        <position position="152"/>
    </location>
</feature>
<dbReference type="PANTHER" id="PTHR43806">
    <property type="entry name" value="PEPTIDASE S8"/>
    <property type="match status" value="1"/>
</dbReference>
<evidence type="ECO:0000313" key="7">
    <source>
        <dbReference type="EMBL" id="MBI6872884.1"/>
    </source>
</evidence>
<dbReference type="RefSeq" id="WP_211142372.1">
    <property type="nucleotide sequence ID" value="NZ_JAEEGB010000009.1"/>
</dbReference>
<evidence type="ECO:0000259" key="6">
    <source>
        <dbReference type="Pfam" id="PF00082"/>
    </source>
</evidence>
<dbReference type="PRINTS" id="PR00723">
    <property type="entry name" value="SUBTILISIN"/>
</dbReference>
<keyword evidence="3 5" id="KW-0378">Hydrolase</keyword>
<accession>A0A934HVT9</accession>
<gene>
    <name evidence="7" type="ORF">I6U51_09225</name>
</gene>
<dbReference type="PROSITE" id="PS51892">
    <property type="entry name" value="SUBTILASE"/>
    <property type="match status" value="1"/>
</dbReference>
<dbReference type="Gene3D" id="3.40.50.200">
    <property type="entry name" value="Peptidase S8/S53 domain"/>
    <property type="match status" value="1"/>
</dbReference>
<dbReference type="GO" id="GO:0004252">
    <property type="term" value="F:serine-type endopeptidase activity"/>
    <property type="evidence" value="ECO:0007669"/>
    <property type="project" value="UniProtKB-UniRule"/>
</dbReference>
<evidence type="ECO:0000256" key="2">
    <source>
        <dbReference type="ARBA" id="ARBA00022670"/>
    </source>
</evidence>
<dbReference type="AlphaFoldDB" id="A0A934HVT9"/>
<dbReference type="InterPro" id="IPR023827">
    <property type="entry name" value="Peptidase_S8_Asp-AS"/>
</dbReference>
<comment type="caution">
    <text evidence="7">The sequence shown here is derived from an EMBL/GenBank/DDBJ whole genome shotgun (WGS) entry which is preliminary data.</text>
</comment>
<evidence type="ECO:0000313" key="8">
    <source>
        <dbReference type="Proteomes" id="UP000622687"/>
    </source>
</evidence>
<dbReference type="InterPro" id="IPR036852">
    <property type="entry name" value="Peptidase_S8/S53_dom_sf"/>
</dbReference>
<dbReference type="PROSITE" id="PS00136">
    <property type="entry name" value="SUBTILASE_ASP"/>
    <property type="match status" value="1"/>
</dbReference>
<dbReference type="Proteomes" id="UP000622687">
    <property type="component" value="Unassembled WGS sequence"/>
</dbReference>
<dbReference type="PANTHER" id="PTHR43806:SF65">
    <property type="entry name" value="SERINE PROTEASE APRX"/>
    <property type="match status" value="1"/>
</dbReference>
<dbReference type="InterPro" id="IPR015500">
    <property type="entry name" value="Peptidase_S8_subtilisin-rel"/>
</dbReference>
<proteinExistence type="inferred from homology"/>
<organism evidence="7 8">
    <name type="scientific">Clostridium aciditolerans</name>
    <dbReference type="NCBI Taxonomy" id="339861"/>
    <lineage>
        <taxon>Bacteria</taxon>
        <taxon>Bacillati</taxon>
        <taxon>Bacillota</taxon>
        <taxon>Clostridia</taxon>
        <taxon>Eubacteriales</taxon>
        <taxon>Clostridiaceae</taxon>
        <taxon>Clostridium</taxon>
    </lineage>
</organism>
<evidence type="ECO:0000256" key="3">
    <source>
        <dbReference type="ARBA" id="ARBA00022801"/>
    </source>
</evidence>
<keyword evidence="8" id="KW-1185">Reference proteome</keyword>
<evidence type="ECO:0000256" key="5">
    <source>
        <dbReference type="PROSITE-ProRule" id="PRU01240"/>
    </source>
</evidence>
<name>A0A934HVT9_9CLOT</name>
<keyword evidence="4 5" id="KW-0720">Serine protease</keyword>
<protein>
    <submittedName>
        <fullName evidence="7">S8 family serine peptidase</fullName>
    </submittedName>
</protein>
<dbReference type="EMBL" id="JAEEGB010000009">
    <property type="protein sequence ID" value="MBI6872884.1"/>
    <property type="molecule type" value="Genomic_DNA"/>
</dbReference>
<reference evidence="7" key="1">
    <citation type="submission" date="2020-12" db="EMBL/GenBank/DDBJ databases">
        <title>Clostridium thailandense sp. nov., a novel acetogenic bacterium isolated from peat land soil in Thailand.</title>
        <authorList>
            <person name="Chaikitkaew S."/>
            <person name="Birkeland N.K."/>
        </authorList>
    </citation>
    <scope>NUCLEOTIDE SEQUENCE</scope>
    <source>
        <strain evidence="7">DSM 17425</strain>
    </source>
</reference>
<dbReference type="InterPro" id="IPR050131">
    <property type="entry name" value="Peptidase_S8_subtilisin-like"/>
</dbReference>
<feature type="active site" description="Charge relay system" evidence="5">
    <location>
        <position position="117"/>
    </location>
</feature>
<evidence type="ECO:0000256" key="1">
    <source>
        <dbReference type="ARBA" id="ARBA00011073"/>
    </source>
</evidence>
<comment type="similarity">
    <text evidence="1 5">Belongs to the peptidase S8 family.</text>
</comment>
<keyword evidence="2 5" id="KW-0645">Protease</keyword>
<dbReference type="GO" id="GO:0006508">
    <property type="term" value="P:proteolysis"/>
    <property type="evidence" value="ECO:0007669"/>
    <property type="project" value="UniProtKB-KW"/>
</dbReference>
<dbReference type="InterPro" id="IPR000209">
    <property type="entry name" value="Peptidase_S8/S53_dom"/>
</dbReference>
<dbReference type="SUPFAM" id="SSF52743">
    <property type="entry name" value="Subtilisin-like"/>
    <property type="match status" value="1"/>
</dbReference>
<feature type="domain" description="Peptidase S8/S53" evidence="6">
    <location>
        <begin position="108"/>
        <end position="376"/>
    </location>
</feature>
<dbReference type="Pfam" id="PF00082">
    <property type="entry name" value="Peptidase_S8"/>
    <property type="match status" value="1"/>
</dbReference>
<feature type="active site" description="Charge relay system" evidence="5">
    <location>
        <position position="343"/>
    </location>
</feature>